<comment type="caution">
    <text evidence="6">The sequence shown here is derived from an EMBL/GenBank/DDBJ whole genome shotgun (WGS) entry which is preliminary data.</text>
</comment>
<dbReference type="PANTHER" id="PTHR30537:SF74">
    <property type="entry name" value="HTH-TYPE TRANSCRIPTIONAL REGULATOR TRPI"/>
    <property type="match status" value="1"/>
</dbReference>
<gene>
    <name evidence="6" type="ORF">J2W49_003248</name>
</gene>
<reference evidence="6 7" key="1">
    <citation type="submission" date="2023-07" db="EMBL/GenBank/DDBJ databases">
        <title>Sorghum-associated microbial communities from plants grown in Nebraska, USA.</title>
        <authorList>
            <person name="Schachtman D."/>
        </authorList>
    </citation>
    <scope>NUCLEOTIDE SEQUENCE [LARGE SCALE GENOMIC DNA]</scope>
    <source>
        <strain evidence="6 7">4249</strain>
    </source>
</reference>
<dbReference type="RefSeq" id="WP_310318309.1">
    <property type="nucleotide sequence ID" value="NZ_JAVDWU010000006.1"/>
</dbReference>
<evidence type="ECO:0000313" key="6">
    <source>
        <dbReference type="EMBL" id="MDR7151275.1"/>
    </source>
</evidence>
<feature type="domain" description="HTH lysR-type" evidence="5">
    <location>
        <begin position="4"/>
        <end position="62"/>
    </location>
</feature>
<evidence type="ECO:0000256" key="2">
    <source>
        <dbReference type="ARBA" id="ARBA00023015"/>
    </source>
</evidence>
<dbReference type="InterPro" id="IPR005119">
    <property type="entry name" value="LysR_subst-bd"/>
</dbReference>
<protein>
    <submittedName>
        <fullName evidence="6">LysR family glycine cleavage system transcriptional activator</fullName>
    </submittedName>
</protein>
<organism evidence="6 7">
    <name type="scientific">Hydrogenophaga palleronii</name>
    <dbReference type="NCBI Taxonomy" id="65655"/>
    <lineage>
        <taxon>Bacteria</taxon>
        <taxon>Pseudomonadati</taxon>
        <taxon>Pseudomonadota</taxon>
        <taxon>Betaproteobacteria</taxon>
        <taxon>Burkholderiales</taxon>
        <taxon>Comamonadaceae</taxon>
        <taxon>Hydrogenophaga</taxon>
    </lineage>
</organism>
<dbReference type="Gene3D" id="3.40.190.10">
    <property type="entry name" value="Periplasmic binding protein-like II"/>
    <property type="match status" value="2"/>
</dbReference>
<dbReference type="SUPFAM" id="SSF53850">
    <property type="entry name" value="Periplasmic binding protein-like II"/>
    <property type="match status" value="1"/>
</dbReference>
<dbReference type="SUPFAM" id="SSF46785">
    <property type="entry name" value="Winged helix' DNA-binding domain"/>
    <property type="match status" value="1"/>
</dbReference>
<dbReference type="Pfam" id="PF03466">
    <property type="entry name" value="LysR_substrate"/>
    <property type="match status" value="1"/>
</dbReference>
<dbReference type="PANTHER" id="PTHR30537">
    <property type="entry name" value="HTH-TYPE TRANSCRIPTIONAL REGULATOR"/>
    <property type="match status" value="1"/>
</dbReference>
<dbReference type="EMBL" id="JAVDWU010000006">
    <property type="protein sequence ID" value="MDR7151275.1"/>
    <property type="molecule type" value="Genomic_DNA"/>
</dbReference>
<evidence type="ECO:0000259" key="5">
    <source>
        <dbReference type="PROSITE" id="PS50931"/>
    </source>
</evidence>
<name>A0ABU1WPQ7_9BURK</name>
<evidence type="ECO:0000256" key="4">
    <source>
        <dbReference type="ARBA" id="ARBA00023163"/>
    </source>
</evidence>
<keyword evidence="4" id="KW-0804">Transcription</keyword>
<dbReference type="Pfam" id="PF00126">
    <property type="entry name" value="HTH_1"/>
    <property type="match status" value="1"/>
</dbReference>
<accession>A0ABU1WPQ7</accession>
<dbReference type="PROSITE" id="PS50931">
    <property type="entry name" value="HTH_LYSR"/>
    <property type="match status" value="1"/>
</dbReference>
<dbReference type="InterPro" id="IPR058163">
    <property type="entry name" value="LysR-type_TF_proteobact-type"/>
</dbReference>
<dbReference type="InterPro" id="IPR000847">
    <property type="entry name" value="LysR_HTH_N"/>
</dbReference>
<sequence length="296" mass="32503">MASTPLHALQVFIEVARRGGIRPAAESLNVTPGAVSRQIKSLEVHLGRRLLERQPGSMASLTREGEQLLHRSRGHMDGLQQILSGPTTNRRVRAVVVNTSVTLAMHWLIPQLPKLQQRHPTLRVEVQTDDGPADKSLPVDVFLRRDHAELAGLQAEPFLTEYAALVVSPRAWPLDHPWNDAALRRTPRIAARSRPDLWPAWCEHQGLDEAALPPVQMFDNTILAIQAVVQGLGVGVLPLPFVADMLAAKTLRQLPSPPVPTGSYAFAVRTGREASRVTAFTDWLESTGHAAQTARP</sequence>
<dbReference type="Proteomes" id="UP001265700">
    <property type="component" value="Unassembled WGS sequence"/>
</dbReference>
<keyword evidence="3" id="KW-0238">DNA-binding</keyword>
<dbReference type="InterPro" id="IPR036388">
    <property type="entry name" value="WH-like_DNA-bd_sf"/>
</dbReference>
<proteinExistence type="inferred from homology"/>
<keyword evidence="2" id="KW-0805">Transcription regulation</keyword>
<dbReference type="InterPro" id="IPR036390">
    <property type="entry name" value="WH_DNA-bd_sf"/>
</dbReference>
<evidence type="ECO:0000256" key="3">
    <source>
        <dbReference type="ARBA" id="ARBA00023125"/>
    </source>
</evidence>
<keyword evidence="7" id="KW-1185">Reference proteome</keyword>
<comment type="similarity">
    <text evidence="1">Belongs to the LysR transcriptional regulatory family.</text>
</comment>
<dbReference type="Gene3D" id="1.10.10.10">
    <property type="entry name" value="Winged helix-like DNA-binding domain superfamily/Winged helix DNA-binding domain"/>
    <property type="match status" value="1"/>
</dbReference>
<evidence type="ECO:0000256" key="1">
    <source>
        <dbReference type="ARBA" id="ARBA00009437"/>
    </source>
</evidence>
<evidence type="ECO:0000313" key="7">
    <source>
        <dbReference type="Proteomes" id="UP001265700"/>
    </source>
</evidence>